<sequence length="137" mass="15509">MTTTAEGDIPTYTILEGDGQHPDSAVEDIIFNESPTHSYKVRFLRTSLAPSGTADRKPWTEIPKEIRDEVDGLMILKLYLTAEDIELFPKLKVYGRLEFLMQVVRMGVGYEKLDRVTLGEKGVTVCNVPGNNYHIEY</sequence>
<proteinExistence type="predicted"/>
<feature type="domain" description="D-isomer specific 2-hydroxyacid dehydrogenase catalytic" evidence="1">
    <location>
        <begin position="61"/>
        <end position="132"/>
    </location>
</feature>
<dbReference type="Pfam" id="PF00389">
    <property type="entry name" value="2-Hacid_dh"/>
    <property type="match status" value="1"/>
</dbReference>
<dbReference type="Proteomes" id="UP000280598">
    <property type="component" value="Unassembled WGS sequence"/>
</dbReference>
<name>A0A3M7H091_HORWE</name>
<evidence type="ECO:0000313" key="3">
    <source>
        <dbReference type="Proteomes" id="UP000280598"/>
    </source>
</evidence>
<evidence type="ECO:0000259" key="1">
    <source>
        <dbReference type="Pfam" id="PF00389"/>
    </source>
</evidence>
<dbReference type="EMBL" id="QWIS01000109">
    <property type="protein sequence ID" value="RMZ06724.1"/>
    <property type="molecule type" value="Genomic_DNA"/>
</dbReference>
<dbReference type="GO" id="GO:0016616">
    <property type="term" value="F:oxidoreductase activity, acting on the CH-OH group of donors, NAD or NADP as acceptor"/>
    <property type="evidence" value="ECO:0007669"/>
    <property type="project" value="InterPro"/>
</dbReference>
<dbReference type="GO" id="GO:0051287">
    <property type="term" value="F:NAD binding"/>
    <property type="evidence" value="ECO:0007669"/>
    <property type="project" value="InterPro"/>
</dbReference>
<dbReference type="SUPFAM" id="SSF52283">
    <property type="entry name" value="Formate/glycerate dehydrogenase catalytic domain-like"/>
    <property type="match status" value="1"/>
</dbReference>
<dbReference type="AlphaFoldDB" id="A0A3M7H091"/>
<evidence type="ECO:0000313" key="2">
    <source>
        <dbReference type="EMBL" id="RMZ06724.1"/>
    </source>
</evidence>
<reference evidence="2 3" key="1">
    <citation type="journal article" date="2018" name="BMC Genomics">
        <title>Genomic evidence for intraspecific hybridization in a clonal and extremely halotolerant yeast.</title>
        <authorList>
            <person name="Gostincar C."/>
            <person name="Stajich J.E."/>
            <person name="Zupancic J."/>
            <person name="Zalar P."/>
            <person name="Gunde-Cimerman N."/>
        </authorList>
    </citation>
    <scope>NUCLEOTIDE SEQUENCE [LARGE SCALE GENOMIC DNA]</scope>
    <source>
        <strain evidence="2 3">EXF-562</strain>
    </source>
</reference>
<organism evidence="2 3">
    <name type="scientific">Hortaea werneckii</name>
    <name type="common">Black yeast</name>
    <name type="synonym">Cladosporium werneckii</name>
    <dbReference type="NCBI Taxonomy" id="91943"/>
    <lineage>
        <taxon>Eukaryota</taxon>
        <taxon>Fungi</taxon>
        <taxon>Dikarya</taxon>
        <taxon>Ascomycota</taxon>
        <taxon>Pezizomycotina</taxon>
        <taxon>Dothideomycetes</taxon>
        <taxon>Dothideomycetidae</taxon>
        <taxon>Mycosphaerellales</taxon>
        <taxon>Teratosphaeriaceae</taxon>
        <taxon>Hortaea</taxon>
    </lineage>
</organism>
<dbReference type="InterPro" id="IPR006139">
    <property type="entry name" value="D-isomer_2_OHA_DH_cat_dom"/>
</dbReference>
<dbReference type="Gene3D" id="3.40.50.720">
    <property type="entry name" value="NAD(P)-binding Rossmann-like Domain"/>
    <property type="match status" value="1"/>
</dbReference>
<gene>
    <name evidence="2" type="ORF">D0860_05407</name>
</gene>
<protein>
    <recommendedName>
        <fullName evidence="1">D-isomer specific 2-hydroxyacid dehydrogenase catalytic domain-containing protein</fullName>
    </recommendedName>
</protein>
<accession>A0A3M7H091</accession>
<comment type="caution">
    <text evidence="2">The sequence shown here is derived from an EMBL/GenBank/DDBJ whole genome shotgun (WGS) entry which is preliminary data.</text>
</comment>